<organism evidence="1 2">
    <name type="scientific">Araneus ventricosus</name>
    <name type="common">Orbweaver spider</name>
    <name type="synonym">Epeira ventricosa</name>
    <dbReference type="NCBI Taxonomy" id="182803"/>
    <lineage>
        <taxon>Eukaryota</taxon>
        <taxon>Metazoa</taxon>
        <taxon>Ecdysozoa</taxon>
        <taxon>Arthropoda</taxon>
        <taxon>Chelicerata</taxon>
        <taxon>Arachnida</taxon>
        <taxon>Araneae</taxon>
        <taxon>Araneomorphae</taxon>
        <taxon>Entelegynae</taxon>
        <taxon>Araneoidea</taxon>
        <taxon>Araneidae</taxon>
        <taxon>Araneus</taxon>
    </lineage>
</organism>
<dbReference type="GO" id="GO:0003676">
    <property type="term" value="F:nucleic acid binding"/>
    <property type="evidence" value="ECO:0007669"/>
    <property type="project" value="InterPro"/>
</dbReference>
<dbReference type="Proteomes" id="UP000499080">
    <property type="component" value="Unassembled WGS sequence"/>
</dbReference>
<keyword evidence="2" id="KW-1185">Reference proteome</keyword>
<accession>A0A4Y2D8I8</accession>
<proteinExistence type="predicted"/>
<sequence length="148" mass="16739">MLPPSASCVVLVAFFKQKVGLRKTINAAVCCQTLRRLRRAILTSGVVLIHDNARIHSAVVTQQLLEQFKCDVYDHTAYCPDLSTSDFQLLPKLKNRLGGQSFQKNEEIQSNVKDHHTPLAARFFEEGIGCLVYRFDKCLKINGNYVKK</sequence>
<evidence type="ECO:0008006" key="3">
    <source>
        <dbReference type="Google" id="ProtNLM"/>
    </source>
</evidence>
<protein>
    <recommendedName>
        <fullName evidence="3">Histone-lysine N-methyltransferase SETMAR</fullName>
    </recommendedName>
</protein>
<dbReference type="InterPro" id="IPR036397">
    <property type="entry name" value="RNaseH_sf"/>
</dbReference>
<dbReference type="InterPro" id="IPR052709">
    <property type="entry name" value="Transposase-MT_Hybrid"/>
</dbReference>
<dbReference type="AlphaFoldDB" id="A0A4Y2D8I8"/>
<dbReference type="PANTHER" id="PTHR46060:SF1">
    <property type="entry name" value="MARINER MOS1 TRANSPOSASE-LIKE PROTEIN"/>
    <property type="match status" value="1"/>
</dbReference>
<reference evidence="1 2" key="1">
    <citation type="journal article" date="2019" name="Sci. Rep.">
        <title>Orb-weaving spider Araneus ventricosus genome elucidates the spidroin gene catalogue.</title>
        <authorList>
            <person name="Kono N."/>
            <person name="Nakamura H."/>
            <person name="Ohtoshi R."/>
            <person name="Moran D.A.P."/>
            <person name="Shinohara A."/>
            <person name="Yoshida Y."/>
            <person name="Fujiwara M."/>
            <person name="Mori M."/>
            <person name="Tomita M."/>
            <person name="Arakawa K."/>
        </authorList>
    </citation>
    <scope>NUCLEOTIDE SEQUENCE [LARGE SCALE GENOMIC DNA]</scope>
</reference>
<name>A0A4Y2D8I8_ARAVE</name>
<dbReference type="Gene3D" id="3.30.420.10">
    <property type="entry name" value="Ribonuclease H-like superfamily/Ribonuclease H"/>
    <property type="match status" value="1"/>
</dbReference>
<evidence type="ECO:0000313" key="2">
    <source>
        <dbReference type="Proteomes" id="UP000499080"/>
    </source>
</evidence>
<evidence type="ECO:0000313" key="1">
    <source>
        <dbReference type="EMBL" id="GBM12991.1"/>
    </source>
</evidence>
<comment type="caution">
    <text evidence="1">The sequence shown here is derived from an EMBL/GenBank/DDBJ whole genome shotgun (WGS) entry which is preliminary data.</text>
</comment>
<dbReference type="EMBL" id="BGPR01000322">
    <property type="protein sequence ID" value="GBM12991.1"/>
    <property type="molecule type" value="Genomic_DNA"/>
</dbReference>
<dbReference type="PANTHER" id="PTHR46060">
    <property type="entry name" value="MARINER MOS1 TRANSPOSASE-LIKE PROTEIN"/>
    <property type="match status" value="1"/>
</dbReference>
<gene>
    <name evidence="1" type="ORF">AVEN_101862_1</name>
</gene>